<keyword evidence="3" id="KW-0813">Transport</keyword>
<dbReference type="RefSeq" id="WP_317564972.1">
    <property type="nucleotide sequence ID" value="NZ_JAWLJX010000004.1"/>
</dbReference>
<dbReference type="SUPFAM" id="SSF49503">
    <property type="entry name" value="Cupredoxins"/>
    <property type="match status" value="1"/>
</dbReference>
<evidence type="ECO:0000259" key="9">
    <source>
        <dbReference type="Pfam" id="PF00127"/>
    </source>
</evidence>
<keyword evidence="11" id="KW-1185">Reference proteome</keyword>
<feature type="signal peptide" evidence="8">
    <location>
        <begin position="1"/>
        <end position="20"/>
    </location>
</feature>
<comment type="caution">
    <text evidence="10">The sequence shown here is derived from an EMBL/GenBank/DDBJ whole genome shotgun (WGS) entry which is preliminary data.</text>
</comment>
<dbReference type="PANTHER" id="PTHR36507:SF1">
    <property type="entry name" value="BLL1555 PROTEIN"/>
    <property type="match status" value="1"/>
</dbReference>
<dbReference type="Gene3D" id="2.60.40.420">
    <property type="entry name" value="Cupredoxins - blue copper proteins"/>
    <property type="match status" value="1"/>
</dbReference>
<organism evidence="10 11">
    <name type="scientific">Rhodococcoides yunnanense</name>
    <dbReference type="NCBI Taxonomy" id="278209"/>
    <lineage>
        <taxon>Bacteria</taxon>
        <taxon>Bacillati</taxon>
        <taxon>Actinomycetota</taxon>
        <taxon>Actinomycetes</taxon>
        <taxon>Mycobacteriales</taxon>
        <taxon>Nocardiaceae</taxon>
        <taxon>Rhodococcoides</taxon>
    </lineage>
</organism>
<feature type="domain" description="Blue (type 1) copper" evidence="9">
    <location>
        <begin position="34"/>
        <end position="112"/>
    </location>
</feature>
<evidence type="ECO:0000256" key="1">
    <source>
        <dbReference type="ARBA" id="ARBA00001935"/>
    </source>
</evidence>
<protein>
    <submittedName>
        <fullName evidence="10">Plastocyanin/azurin family copper-binding protein</fullName>
    </submittedName>
</protein>
<dbReference type="InterPro" id="IPR052721">
    <property type="entry name" value="ET_Amicyanin"/>
</dbReference>
<accession>A0ABU4BEI2</accession>
<evidence type="ECO:0000256" key="7">
    <source>
        <dbReference type="ARBA" id="ARBA00023008"/>
    </source>
</evidence>
<keyword evidence="5" id="KW-0574">Periplasm</keyword>
<evidence type="ECO:0000256" key="8">
    <source>
        <dbReference type="SAM" id="SignalP"/>
    </source>
</evidence>
<comment type="cofactor">
    <cofactor evidence="1">
        <name>Cu cation</name>
        <dbReference type="ChEBI" id="CHEBI:23378"/>
    </cofactor>
</comment>
<gene>
    <name evidence="10" type="ORF">R3P96_14915</name>
</gene>
<dbReference type="EMBL" id="JAWLJX010000004">
    <property type="protein sequence ID" value="MDV6262627.1"/>
    <property type="molecule type" value="Genomic_DNA"/>
</dbReference>
<feature type="chain" id="PRO_5047534042" evidence="8">
    <location>
        <begin position="21"/>
        <end position="116"/>
    </location>
</feature>
<comment type="subcellular location">
    <subcellularLocation>
        <location evidence="2">Periplasm</location>
    </subcellularLocation>
</comment>
<evidence type="ECO:0000256" key="6">
    <source>
        <dbReference type="ARBA" id="ARBA00022982"/>
    </source>
</evidence>
<dbReference type="PRINTS" id="PR00155">
    <property type="entry name" value="AMICYANIN"/>
</dbReference>
<evidence type="ECO:0000256" key="2">
    <source>
        <dbReference type="ARBA" id="ARBA00004418"/>
    </source>
</evidence>
<dbReference type="PANTHER" id="PTHR36507">
    <property type="entry name" value="BLL1555 PROTEIN"/>
    <property type="match status" value="1"/>
</dbReference>
<evidence type="ECO:0000313" key="10">
    <source>
        <dbReference type="EMBL" id="MDV6262627.1"/>
    </source>
</evidence>
<sequence length="116" mass="12342">MKAFGLFAALLITLTACSTATTPAAPAEPVAENQVTVADRTFSPKSLTISVGETVTWVFADRGMAHNVVADDNSFRSQLMETGQFTHTFDTAGTFTYHCTPHPDMTASIVVEAPTS</sequence>
<dbReference type="InterPro" id="IPR002386">
    <property type="entry name" value="Amicyanin/Pseudoazurin"/>
</dbReference>
<dbReference type="InterPro" id="IPR000923">
    <property type="entry name" value="BlueCu_1"/>
</dbReference>
<name>A0ABU4BEI2_9NOCA</name>
<dbReference type="InterPro" id="IPR008972">
    <property type="entry name" value="Cupredoxin"/>
</dbReference>
<keyword evidence="7" id="KW-0186">Copper</keyword>
<dbReference type="Proteomes" id="UP001185755">
    <property type="component" value="Unassembled WGS sequence"/>
</dbReference>
<dbReference type="Pfam" id="PF00127">
    <property type="entry name" value="Copper-bind"/>
    <property type="match status" value="1"/>
</dbReference>
<reference evidence="10 11" key="1">
    <citation type="submission" date="2023-10" db="EMBL/GenBank/DDBJ databases">
        <title>Development of a sustainable strategy for remediation of hydrocarbon-contaminated territories based on the waste exchange concept.</title>
        <authorList>
            <person name="Krivoruchko A."/>
        </authorList>
    </citation>
    <scope>NUCLEOTIDE SEQUENCE [LARGE SCALE GENOMIC DNA]</scope>
    <source>
        <strain evidence="10 11">IEGM 1323</strain>
    </source>
</reference>
<keyword evidence="6" id="KW-0249">Electron transport</keyword>
<evidence type="ECO:0000313" key="11">
    <source>
        <dbReference type="Proteomes" id="UP001185755"/>
    </source>
</evidence>
<keyword evidence="8" id="KW-0732">Signal</keyword>
<dbReference type="PROSITE" id="PS51257">
    <property type="entry name" value="PROKAR_LIPOPROTEIN"/>
    <property type="match status" value="1"/>
</dbReference>
<evidence type="ECO:0000256" key="3">
    <source>
        <dbReference type="ARBA" id="ARBA00022448"/>
    </source>
</evidence>
<evidence type="ECO:0000256" key="4">
    <source>
        <dbReference type="ARBA" id="ARBA00022723"/>
    </source>
</evidence>
<keyword evidence="4" id="KW-0479">Metal-binding</keyword>
<evidence type="ECO:0000256" key="5">
    <source>
        <dbReference type="ARBA" id="ARBA00022764"/>
    </source>
</evidence>
<proteinExistence type="predicted"/>